<gene>
    <name evidence="3" type="ORF">MKZ38_005331</name>
</gene>
<name>A0AAD5WU93_9PEZI</name>
<dbReference type="AlphaFoldDB" id="A0AAD5WU93"/>
<evidence type="ECO:0000259" key="2">
    <source>
        <dbReference type="PROSITE" id="PS50053"/>
    </source>
</evidence>
<comment type="caution">
    <text evidence="3">The sequence shown here is derived from an EMBL/GenBank/DDBJ whole genome shotgun (WGS) entry which is preliminary data.</text>
</comment>
<keyword evidence="4" id="KW-1185">Reference proteome</keyword>
<dbReference type="PANTHER" id="PTHR13169:SF0">
    <property type="entry name" value="UBIQUITIN-LIKE PROTEIN 3"/>
    <property type="match status" value="1"/>
</dbReference>
<organism evidence="3 4">
    <name type="scientific">Zalerion maritima</name>
    <dbReference type="NCBI Taxonomy" id="339359"/>
    <lineage>
        <taxon>Eukaryota</taxon>
        <taxon>Fungi</taxon>
        <taxon>Dikarya</taxon>
        <taxon>Ascomycota</taxon>
        <taxon>Pezizomycotina</taxon>
        <taxon>Sordariomycetes</taxon>
        <taxon>Lulworthiomycetidae</taxon>
        <taxon>Lulworthiales</taxon>
        <taxon>Lulworthiaceae</taxon>
        <taxon>Zalerion</taxon>
    </lineage>
</organism>
<dbReference type="PROSITE" id="PS50053">
    <property type="entry name" value="UBIQUITIN_2"/>
    <property type="match status" value="1"/>
</dbReference>
<dbReference type="InterPro" id="IPR029071">
    <property type="entry name" value="Ubiquitin-like_domsf"/>
</dbReference>
<feature type="compositionally biased region" description="Basic and acidic residues" evidence="1">
    <location>
        <begin position="1"/>
        <end position="11"/>
    </location>
</feature>
<dbReference type="InterPro" id="IPR040015">
    <property type="entry name" value="UBL3-like"/>
</dbReference>
<dbReference type="SUPFAM" id="SSF54236">
    <property type="entry name" value="Ubiquitin-like"/>
    <property type="match status" value="1"/>
</dbReference>
<protein>
    <recommendedName>
        <fullName evidence="2">Ubiquitin-like domain-containing protein</fullName>
    </recommendedName>
</protein>
<accession>A0AAD5WU93</accession>
<reference evidence="3" key="1">
    <citation type="submission" date="2022-07" db="EMBL/GenBank/DDBJ databases">
        <title>Draft genome sequence of Zalerion maritima ATCC 34329, a (micro)plastics degrading marine fungus.</title>
        <authorList>
            <person name="Paco A."/>
            <person name="Goncalves M.F.M."/>
            <person name="Rocha-Santos T.A.P."/>
            <person name="Alves A."/>
        </authorList>
    </citation>
    <scope>NUCLEOTIDE SEQUENCE</scope>
    <source>
        <strain evidence="3">ATCC 34329</strain>
    </source>
</reference>
<dbReference type="Proteomes" id="UP001201980">
    <property type="component" value="Unassembled WGS sequence"/>
</dbReference>
<dbReference type="InterPro" id="IPR000626">
    <property type="entry name" value="Ubiquitin-like_dom"/>
</dbReference>
<feature type="region of interest" description="Disordered" evidence="1">
    <location>
        <begin position="1"/>
        <end position="114"/>
    </location>
</feature>
<dbReference type="InterPro" id="IPR039540">
    <property type="entry name" value="UBL3-like_ubiquitin_dom"/>
</dbReference>
<feature type="compositionally biased region" description="Basic and acidic residues" evidence="1">
    <location>
        <begin position="83"/>
        <end position="107"/>
    </location>
</feature>
<feature type="region of interest" description="Disordered" evidence="1">
    <location>
        <begin position="225"/>
        <end position="255"/>
    </location>
</feature>
<feature type="compositionally biased region" description="Polar residues" evidence="1">
    <location>
        <begin position="21"/>
        <end position="36"/>
    </location>
</feature>
<feature type="domain" description="Ubiquitin-like" evidence="2">
    <location>
        <begin position="165"/>
        <end position="226"/>
    </location>
</feature>
<proteinExistence type="predicted"/>
<sequence length="255" mass="27122">MTAEPESRLQEVSESLKMVSLASQSQDPIAGPSSSRADPAMADYPASADIQPAESSVAATAAAAAAVSGTSPPPTSVSASGSGDREQEKKEKTKESAKYEDAKKDSLSIEPTTAAKSSSNACQITLLLPTSARHPYKIDEKYLTKRNVSTPELTEDGKMDPFSISVYTLKELILREWRPEWDAAPASPGSIRLIFFGKLLDDKLPLSEYNFSPDNSNIVHMTIRPPETDEDETAKGGKTSASSNESGGCGCCVVS</sequence>
<evidence type="ECO:0000313" key="4">
    <source>
        <dbReference type="Proteomes" id="UP001201980"/>
    </source>
</evidence>
<dbReference type="PANTHER" id="PTHR13169">
    <property type="entry name" value="UBIQUITIN-LIKE PROTEIN 3 HCG-1 PROTEIN"/>
    <property type="match status" value="1"/>
</dbReference>
<evidence type="ECO:0000313" key="3">
    <source>
        <dbReference type="EMBL" id="KAJ2905455.1"/>
    </source>
</evidence>
<dbReference type="Pfam" id="PF13881">
    <property type="entry name" value="Rad60-SLD_2"/>
    <property type="match status" value="1"/>
</dbReference>
<dbReference type="Gene3D" id="3.10.20.90">
    <property type="entry name" value="Phosphatidylinositol 3-kinase Catalytic Subunit, Chain A, domain 1"/>
    <property type="match status" value="1"/>
</dbReference>
<evidence type="ECO:0000256" key="1">
    <source>
        <dbReference type="SAM" id="MobiDB-lite"/>
    </source>
</evidence>
<dbReference type="EMBL" id="JAKWBI020000031">
    <property type="protein sequence ID" value="KAJ2905455.1"/>
    <property type="molecule type" value="Genomic_DNA"/>
</dbReference>
<feature type="compositionally biased region" description="Low complexity" evidence="1">
    <location>
        <begin position="55"/>
        <end position="82"/>
    </location>
</feature>